<evidence type="ECO:0000313" key="2">
    <source>
        <dbReference type="Proteomes" id="UP000559256"/>
    </source>
</evidence>
<proteinExistence type="predicted"/>
<dbReference type="InterPro" id="IPR014752">
    <property type="entry name" value="Arrestin-like_C"/>
</dbReference>
<comment type="caution">
    <text evidence="1">The sequence shown here is derived from an EMBL/GenBank/DDBJ whole genome shotgun (WGS) entry which is preliminary data.</text>
</comment>
<dbReference type="AlphaFoldDB" id="A0A8H5C4I3"/>
<gene>
    <name evidence="1" type="ORF">D9758_014285</name>
</gene>
<dbReference type="Gene3D" id="2.60.40.640">
    <property type="match status" value="1"/>
</dbReference>
<dbReference type="OrthoDB" id="3252135at2759"/>
<dbReference type="EMBL" id="JAACJM010000250">
    <property type="protein sequence ID" value="KAF5334848.1"/>
    <property type="molecule type" value="Genomic_DNA"/>
</dbReference>
<name>A0A8H5C4I3_9AGAR</name>
<organism evidence="1 2">
    <name type="scientific">Tetrapyrgos nigripes</name>
    <dbReference type="NCBI Taxonomy" id="182062"/>
    <lineage>
        <taxon>Eukaryota</taxon>
        <taxon>Fungi</taxon>
        <taxon>Dikarya</taxon>
        <taxon>Basidiomycota</taxon>
        <taxon>Agaricomycotina</taxon>
        <taxon>Agaricomycetes</taxon>
        <taxon>Agaricomycetidae</taxon>
        <taxon>Agaricales</taxon>
        <taxon>Marasmiineae</taxon>
        <taxon>Marasmiaceae</taxon>
        <taxon>Tetrapyrgos</taxon>
    </lineage>
</organism>
<sequence>MYKARVLMYFETDLHTHDPLILDLFVMKCFADAESSAQWGTMKTSPPWSSHKRATVAVFQLPAKQVSQAIAGNGHKSQMTHAKCPLALFKGISLSIDLHFESFLSSQKSFKSHLGGYNLPASPLGRPRRTGTYQKKSGSVTLILTEQPENASSPSYGNQGQVNGVIVLEKRDVVSEVYVKLEGEMNLVIPDQGAHTMVLFEEEQLLWKTSNQSNSTSTLEICPSQIPFSCRFPETFMSPMAQDQLLPLPPSLDVFYPGSLLTHIKYRLKIKVVQVRRRQGSAQSVLGFLGRLGLENFKILNVPIDYLPHTRPPYSIHHLICDPLSVPGFLSDLKRSPDEWVQSISSIKSSREDIAPCVDCHLFIPSIKIFSLADTIPFHIILTGPIRSLQEFVPSSYLPSPSPSARRNSSRSATAQKCSESVIYIYILRQICAKINNGESSAEGTGVRAVRNIIIGHGVVREVPPSIDDDLGRGDEGILKWEGELSIITGSLTSNLGTFDAGGICLRDFIVLRVKPLKSRMQTSRSYLQYHEVAVGIRLVTDEATSAGADTF</sequence>
<accession>A0A8H5C4I3</accession>
<keyword evidence="2" id="KW-1185">Reference proteome</keyword>
<reference evidence="1 2" key="1">
    <citation type="journal article" date="2020" name="ISME J.">
        <title>Uncovering the hidden diversity of litter-decomposition mechanisms in mushroom-forming fungi.</title>
        <authorList>
            <person name="Floudas D."/>
            <person name="Bentzer J."/>
            <person name="Ahren D."/>
            <person name="Johansson T."/>
            <person name="Persson P."/>
            <person name="Tunlid A."/>
        </authorList>
    </citation>
    <scope>NUCLEOTIDE SEQUENCE [LARGE SCALE GENOMIC DNA]</scope>
    <source>
        <strain evidence="1 2">CBS 291.85</strain>
    </source>
</reference>
<dbReference type="Proteomes" id="UP000559256">
    <property type="component" value="Unassembled WGS sequence"/>
</dbReference>
<protein>
    <submittedName>
        <fullName evidence="1">Uncharacterized protein</fullName>
    </submittedName>
</protein>
<evidence type="ECO:0000313" key="1">
    <source>
        <dbReference type="EMBL" id="KAF5334848.1"/>
    </source>
</evidence>